<keyword evidence="3" id="KW-0012">Acyltransferase</keyword>
<feature type="transmembrane region" description="Helical" evidence="1">
    <location>
        <begin position="179"/>
        <end position="197"/>
    </location>
</feature>
<feature type="transmembrane region" description="Helical" evidence="1">
    <location>
        <begin position="147"/>
        <end position="167"/>
    </location>
</feature>
<feature type="transmembrane region" description="Helical" evidence="1">
    <location>
        <begin position="118"/>
        <end position="135"/>
    </location>
</feature>
<dbReference type="InterPro" id="IPR002656">
    <property type="entry name" value="Acyl_transf_3_dom"/>
</dbReference>
<keyword evidence="1" id="KW-1133">Transmembrane helix</keyword>
<feature type="transmembrane region" description="Helical" evidence="1">
    <location>
        <begin position="233"/>
        <end position="252"/>
    </location>
</feature>
<organism evidence="3 4">
    <name type="scientific">Paracoccus limosus</name>
    <dbReference type="NCBI Taxonomy" id="913252"/>
    <lineage>
        <taxon>Bacteria</taxon>
        <taxon>Pseudomonadati</taxon>
        <taxon>Pseudomonadota</taxon>
        <taxon>Alphaproteobacteria</taxon>
        <taxon>Rhodobacterales</taxon>
        <taxon>Paracoccaceae</taxon>
        <taxon>Paracoccus</taxon>
    </lineage>
</organism>
<sequence length="374" mass="40593">MHLRAVSPVPVSSASVTSTAFPATSRPAAPARPADLPIETVRAIAILVLVSFHVIGGDGGGGGRGLGVTYPHPLRYYADLLVDIRMPLFAFVAGVVYALKPVEPAQLGRFLLGKLRRLAVPGITVFMLMAVVMGSREGRIITHPWDAYLHHYAIFWFLQVMLVIFVTYGTLDILTRGRVLLPALALALLALAMGWRFDATFLALNRYTHLMAYFLLGVAFCRYQPLVQRRRGLVLAVALAALAAGLAMNLAVLNQTGAFSTERLDLQSLLLGSGTSVAAFLLLPSLRWLSWLGAYSLTIYLYHILFTSTARRVLFSAGIDSPWAHVLIGTALGISLPIALHLLSNRFRLSRLLVLGLRDRNAGQRRAAGAMATA</sequence>
<reference evidence="3 4" key="1">
    <citation type="submission" date="2019-11" db="EMBL/GenBank/DDBJ databases">
        <authorList>
            <person name="Dong K."/>
        </authorList>
    </citation>
    <scope>NUCLEOTIDE SEQUENCE [LARGE SCALE GENOMIC DNA]</scope>
    <source>
        <strain evidence="3 4">JCM 17370</strain>
    </source>
</reference>
<evidence type="ECO:0000259" key="2">
    <source>
        <dbReference type="Pfam" id="PF01757"/>
    </source>
</evidence>
<dbReference type="GO" id="GO:0016747">
    <property type="term" value="F:acyltransferase activity, transferring groups other than amino-acyl groups"/>
    <property type="evidence" value="ECO:0007669"/>
    <property type="project" value="InterPro"/>
</dbReference>
<name>A0A844H7S6_9RHOB</name>
<dbReference type="OrthoDB" id="8678265at2"/>
<evidence type="ECO:0000313" key="3">
    <source>
        <dbReference type="EMBL" id="MTH35331.1"/>
    </source>
</evidence>
<keyword evidence="4" id="KW-1185">Reference proteome</keyword>
<dbReference type="EMBL" id="WMIF01000016">
    <property type="protein sequence ID" value="MTH35331.1"/>
    <property type="molecule type" value="Genomic_DNA"/>
</dbReference>
<feature type="transmembrane region" description="Helical" evidence="1">
    <location>
        <begin position="322"/>
        <end position="343"/>
    </location>
</feature>
<feature type="transmembrane region" description="Helical" evidence="1">
    <location>
        <begin position="264"/>
        <end position="283"/>
    </location>
</feature>
<feature type="transmembrane region" description="Helical" evidence="1">
    <location>
        <begin position="290"/>
        <end position="310"/>
    </location>
</feature>
<evidence type="ECO:0000256" key="1">
    <source>
        <dbReference type="SAM" id="Phobius"/>
    </source>
</evidence>
<dbReference type="Pfam" id="PF01757">
    <property type="entry name" value="Acyl_transf_3"/>
    <property type="match status" value="1"/>
</dbReference>
<keyword evidence="3" id="KW-0808">Transferase</keyword>
<dbReference type="Proteomes" id="UP000442533">
    <property type="component" value="Unassembled WGS sequence"/>
</dbReference>
<accession>A0A844H7S6</accession>
<comment type="caution">
    <text evidence="3">The sequence shown here is derived from an EMBL/GenBank/DDBJ whole genome shotgun (WGS) entry which is preliminary data.</text>
</comment>
<gene>
    <name evidence="3" type="ORF">GL279_12035</name>
</gene>
<dbReference type="AlphaFoldDB" id="A0A844H7S6"/>
<evidence type="ECO:0000313" key="4">
    <source>
        <dbReference type="Proteomes" id="UP000442533"/>
    </source>
</evidence>
<proteinExistence type="predicted"/>
<protein>
    <submittedName>
        <fullName evidence="3">Acyltransferase family protein</fullName>
    </submittedName>
</protein>
<feature type="domain" description="Acyltransferase 3" evidence="2">
    <location>
        <begin position="38"/>
        <end position="340"/>
    </location>
</feature>
<keyword evidence="1" id="KW-0812">Transmembrane</keyword>
<keyword evidence="1" id="KW-0472">Membrane</keyword>